<name>W6ALU0_9MOLU</name>
<protein>
    <submittedName>
        <fullName evidence="1">Uncharacterized protein</fullName>
    </submittedName>
</protein>
<keyword evidence="2" id="KW-1185">Reference proteome</keyword>
<evidence type="ECO:0000313" key="1">
    <source>
        <dbReference type="EMBL" id="AHI57996.1"/>
    </source>
</evidence>
<evidence type="ECO:0000313" key="2">
    <source>
        <dbReference type="Proteomes" id="UP000019260"/>
    </source>
</evidence>
<dbReference type="STRING" id="838561.P344_03265"/>
<dbReference type="KEGG" id="smia:P344_03265"/>
<organism evidence="1 2">
    <name type="scientific">Spiroplasma mirum ATCC 29335</name>
    <dbReference type="NCBI Taxonomy" id="838561"/>
    <lineage>
        <taxon>Bacteria</taxon>
        <taxon>Bacillati</taxon>
        <taxon>Mycoplasmatota</taxon>
        <taxon>Mollicutes</taxon>
        <taxon>Entomoplasmatales</taxon>
        <taxon>Spiroplasmataceae</taxon>
        <taxon>Spiroplasma</taxon>
    </lineage>
</organism>
<dbReference type="HOGENOM" id="CLU_3391423_0_0_14"/>
<accession>W6ALU0</accession>
<proteinExistence type="predicted"/>
<dbReference type="Proteomes" id="UP000019260">
    <property type="component" value="Chromosome"/>
</dbReference>
<gene>
    <name evidence="1" type="ORF">P344_03265</name>
</gene>
<sequence length="32" mass="3717">MVFLNTNPQAKKLIGYIPESARFPKEGRWVLI</sequence>
<dbReference type="AlphaFoldDB" id="W6ALU0"/>
<dbReference type="EMBL" id="CP006720">
    <property type="protein sequence ID" value="AHI57996.1"/>
    <property type="molecule type" value="Genomic_DNA"/>
</dbReference>
<reference evidence="1 2" key="1">
    <citation type="submission" date="2013-09" db="EMBL/GenBank/DDBJ databases">
        <title>Complete genome sequence of Spiroplasma mirum suckling mouse cataract agent.</title>
        <authorList>
            <person name="Landry C.A."/>
            <person name="Bastian F.O."/>
            <person name="Thune R.L."/>
        </authorList>
    </citation>
    <scope>NUCLEOTIDE SEQUENCE [LARGE SCALE GENOMIC DNA]</scope>
    <source>
        <strain evidence="1 2">SMCA</strain>
    </source>
</reference>